<dbReference type="Gene3D" id="1.10.10.1320">
    <property type="entry name" value="Anti-sigma factor, zinc-finger domain"/>
    <property type="match status" value="1"/>
</dbReference>
<evidence type="ECO:0000313" key="4">
    <source>
        <dbReference type="EMBL" id="QKW54498.1"/>
    </source>
</evidence>
<dbReference type="EMBL" id="CP054929">
    <property type="protein sequence ID" value="QKW54498.1"/>
    <property type="molecule type" value="Genomic_DNA"/>
</dbReference>
<dbReference type="InterPro" id="IPR034660">
    <property type="entry name" value="DinB/YfiT-like"/>
</dbReference>
<evidence type="ECO:0000256" key="1">
    <source>
        <dbReference type="ARBA" id="ARBA00023015"/>
    </source>
</evidence>
<keyword evidence="2" id="KW-0804">Transcription</keyword>
<evidence type="ECO:0000256" key="2">
    <source>
        <dbReference type="ARBA" id="ARBA00023163"/>
    </source>
</evidence>
<keyword evidence="5" id="KW-1185">Reference proteome</keyword>
<dbReference type="AlphaFoldDB" id="A0A7H8NLZ4"/>
<dbReference type="SUPFAM" id="SSF109854">
    <property type="entry name" value="DinB/YfiT-like putative metalloenzymes"/>
    <property type="match status" value="1"/>
</dbReference>
<feature type="region of interest" description="Disordered" evidence="3">
    <location>
        <begin position="169"/>
        <end position="209"/>
    </location>
</feature>
<reference evidence="4 5" key="1">
    <citation type="submission" date="2020-06" db="EMBL/GenBank/DDBJ databases">
        <title>Genome mining for natural products.</title>
        <authorList>
            <person name="Zhang B."/>
            <person name="Shi J."/>
            <person name="Ge H."/>
        </authorList>
    </citation>
    <scope>NUCLEOTIDE SEQUENCE [LARGE SCALE GENOMIC DNA]</scope>
    <source>
        <strain evidence="4 5">NA00687</strain>
    </source>
</reference>
<dbReference type="InterPro" id="IPR041916">
    <property type="entry name" value="Anti_sigma_zinc_sf"/>
</dbReference>
<organism evidence="4 5">
    <name type="scientific">Streptomyces buecherae</name>
    <dbReference type="NCBI Taxonomy" id="2763006"/>
    <lineage>
        <taxon>Bacteria</taxon>
        <taxon>Bacillati</taxon>
        <taxon>Actinomycetota</taxon>
        <taxon>Actinomycetes</taxon>
        <taxon>Kitasatosporales</taxon>
        <taxon>Streptomycetaceae</taxon>
        <taxon>Streptomyces</taxon>
    </lineage>
</organism>
<evidence type="ECO:0000256" key="3">
    <source>
        <dbReference type="SAM" id="MobiDB-lite"/>
    </source>
</evidence>
<protein>
    <submittedName>
        <fullName evidence="4">Zf-HC2 domain-containing protein</fullName>
    </submittedName>
</protein>
<keyword evidence="1" id="KW-0805">Transcription regulation</keyword>
<sequence>MLGAWALAACSAEEIAVVDHHLNQCPTCAEEAVRLRRAVGLLHVEENLDLNPQLRSRVLAGCLGRRPARIPVPEWAAPYDAEAARLDALIGDMGEAEWRAPVALRWFDGERARLRDTTVAGVIGHLLTVDGIVGTAVGLPDPLGPGAPTGPLARTEAYWRAEPTHVAQLTRYGERPHGVRPPRAASRPATPRPPESSRAGPRPDAIRGPWREQGHALLRTVSFAGRGISQLSVPYGEFALPLRDALLDRAFECWVHGVDIAEAVSYPYRPPAAAHLNLMIDLCARLLPRALAERRQAGLASPPRHLGRAGVPSRSLHLEVEGHGGGHWYIALDSPTATASPDEQVAHLVLDREEFCRLVAGHVPPLDAVAGQLGDPEAIRDVLYATASLSRL</sequence>
<evidence type="ECO:0000313" key="5">
    <source>
        <dbReference type="Proteomes" id="UP000509303"/>
    </source>
</evidence>
<dbReference type="Proteomes" id="UP000509303">
    <property type="component" value="Chromosome"/>
</dbReference>
<proteinExistence type="predicted"/>
<name>A0A7H8NLZ4_9ACTN</name>
<accession>A0A7H8NLZ4</accession>
<gene>
    <name evidence="4" type="ORF">HUT08_13715</name>
</gene>